<reference evidence="10" key="2">
    <citation type="submission" date="2021-01" db="EMBL/GenBank/DDBJ databases">
        <authorList>
            <person name="Lovell J.T."/>
            <person name="Bentley N."/>
            <person name="Bhattarai G."/>
            <person name="Jenkins J.W."/>
            <person name="Sreedasyam A."/>
            <person name="Alarcon Y."/>
            <person name="Bock C."/>
            <person name="Boston L."/>
            <person name="Carlson J."/>
            <person name="Cervantes K."/>
            <person name="Clermont K."/>
            <person name="Krom N."/>
            <person name="Kubenka K."/>
            <person name="Mamidi S."/>
            <person name="Mattison C."/>
            <person name="Monteros M."/>
            <person name="Pisani C."/>
            <person name="Plott C."/>
            <person name="Rajasekar S."/>
            <person name="Rhein H.S."/>
            <person name="Rohla C."/>
            <person name="Song M."/>
            <person name="Hilaire R.S."/>
            <person name="Shu S."/>
            <person name="Wells L."/>
            <person name="Wang X."/>
            <person name="Webber J."/>
            <person name="Heerema R.J."/>
            <person name="Klein P."/>
            <person name="Conner P."/>
            <person name="Grauke L."/>
            <person name="Grimwood J."/>
            <person name="Schmutz J."/>
            <person name="Randall J.J."/>
        </authorList>
    </citation>
    <scope>NUCLEOTIDE SEQUENCE</scope>
    <source>
        <tissue evidence="10">Leaf</tissue>
    </source>
</reference>
<feature type="transmembrane region" description="Helical" evidence="7">
    <location>
        <begin position="278"/>
        <end position="299"/>
    </location>
</feature>
<feature type="transmembrane region" description="Helical" evidence="7">
    <location>
        <begin position="319"/>
        <end position="338"/>
    </location>
</feature>
<evidence type="ECO:0000256" key="1">
    <source>
        <dbReference type="ARBA" id="ARBA00004141"/>
    </source>
</evidence>
<feature type="transmembrane region" description="Helical" evidence="7">
    <location>
        <begin position="344"/>
        <end position="365"/>
    </location>
</feature>
<keyword evidence="5 7" id="KW-1133">Transmembrane helix</keyword>
<comment type="subcellular location">
    <subcellularLocation>
        <location evidence="1">Membrane</location>
        <topology evidence="1">Multi-pass membrane protein</topology>
    </subcellularLocation>
</comment>
<evidence type="ECO:0000256" key="7">
    <source>
        <dbReference type="SAM" id="Phobius"/>
    </source>
</evidence>
<feature type="transmembrane region" description="Helical" evidence="7">
    <location>
        <begin position="21"/>
        <end position="40"/>
    </location>
</feature>
<evidence type="ECO:0000256" key="6">
    <source>
        <dbReference type="ARBA" id="ARBA00023136"/>
    </source>
</evidence>
<dbReference type="EMBL" id="CM031835">
    <property type="protein sequence ID" value="KAG6687194.1"/>
    <property type="molecule type" value="Genomic_DNA"/>
</dbReference>
<dbReference type="PANTHER" id="PTHR22950:SF698">
    <property type="entry name" value="AMINO ACID TRANSPORTER TRANSMEMBRANE DOMAIN-CONTAINING PROTEIN"/>
    <property type="match status" value="1"/>
</dbReference>
<feature type="transmembrane region" description="Helical" evidence="7">
    <location>
        <begin position="201"/>
        <end position="222"/>
    </location>
</feature>
<accession>A0A8T1P2T3</accession>
<organism evidence="9 11">
    <name type="scientific">Carya illinoinensis</name>
    <name type="common">Pecan</name>
    <dbReference type="NCBI Taxonomy" id="32201"/>
    <lineage>
        <taxon>Eukaryota</taxon>
        <taxon>Viridiplantae</taxon>
        <taxon>Streptophyta</taxon>
        <taxon>Embryophyta</taxon>
        <taxon>Tracheophyta</taxon>
        <taxon>Spermatophyta</taxon>
        <taxon>Magnoliopsida</taxon>
        <taxon>eudicotyledons</taxon>
        <taxon>Gunneridae</taxon>
        <taxon>Pentapetalae</taxon>
        <taxon>rosids</taxon>
        <taxon>fabids</taxon>
        <taxon>Fagales</taxon>
        <taxon>Juglandaceae</taxon>
        <taxon>Carya</taxon>
    </lineage>
</organism>
<evidence type="ECO:0000256" key="5">
    <source>
        <dbReference type="ARBA" id="ARBA00022989"/>
    </source>
</evidence>
<evidence type="ECO:0000313" key="11">
    <source>
        <dbReference type="Proteomes" id="UP000811609"/>
    </source>
</evidence>
<dbReference type="GO" id="GO:0015179">
    <property type="term" value="F:L-amino acid transmembrane transporter activity"/>
    <property type="evidence" value="ECO:0007669"/>
    <property type="project" value="TreeGrafter"/>
</dbReference>
<dbReference type="PANTHER" id="PTHR22950">
    <property type="entry name" value="AMINO ACID TRANSPORTER"/>
    <property type="match status" value="1"/>
</dbReference>
<dbReference type="Pfam" id="PF01490">
    <property type="entry name" value="Aa_trans"/>
    <property type="match status" value="1"/>
</dbReference>
<dbReference type="GO" id="GO:0005774">
    <property type="term" value="C:vacuolar membrane"/>
    <property type="evidence" value="ECO:0007669"/>
    <property type="project" value="TreeGrafter"/>
</dbReference>
<dbReference type="Proteomes" id="UP000811246">
    <property type="component" value="Chromosome 11"/>
</dbReference>
<keyword evidence="11" id="KW-1185">Reference proteome</keyword>
<feature type="transmembrane region" description="Helical" evidence="7">
    <location>
        <begin position="125"/>
        <end position="147"/>
    </location>
</feature>
<evidence type="ECO:0000256" key="3">
    <source>
        <dbReference type="ARBA" id="ARBA00022692"/>
    </source>
</evidence>
<name>A0A8T1P2T3_CARIL</name>
<feature type="transmembrane region" description="Helical" evidence="7">
    <location>
        <begin position="46"/>
        <end position="66"/>
    </location>
</feature>
<feature type="transmembrane region" description="Helical" evidence="7">
    <location>
        <begin position="377"/>
        <end position="398"/>
    </location>
</feature>
<keyword evidence="4" id="KW-0029">Amino-acid transport</keyword>
<feature type="transmembrane region" description="Helical" evidence="7">
    <location>
        <begin position="234"/>
        <end position="258"/>
    </location>
</feature>
<evidence type="ECO:0000259" key="8">
    <source>
        <dbReference type="Pfam" id="PF01490"/>
    </source>
</evidence>
<dbReference type="EMBL" id="CM031835">
    <property type="protein sequence ID" value="KAG6687196.1"/>
    <property type="molecule type" value="Genomic_DNA"/>
</dbReference>
<dbReference type="EMBL" id="CM031835">
    <property type="protein sequence ID" value="KAG6687197.1"/>
    <property type="molecule type" value="Genomic_DNA"/>
</dbReference>
<evidence type="ECO:0000313" key="9">
    <source>
        <dbReference type="EMBL" id="KAG6635683.1"/>
    </source>
</evidence>
<proteinExistence type="predicted"/>
<dbReference type="InterPro" id="IPR013057">
    <property type="entry name" value="AA_transpt_TM"/>
</dbReference>
<evidence type="ECO:0000313" key="10">
    <source>
        <dbReference type="EMBL" id="KAG6687194.1"/>
    </source>
</evidence>
<dbReference type="AlphaFoldDB" id="A0A8T1P2T3"/>
<feature type="transmembrane region" description="Helical" evidence="7">
    <location>
        <begin position="93"/>
        <end position="113"/>
    </location>
</feature>
<gene>
    <name evidence="9" type="ORF">CIPAW_11G060100</name>
    <name evidence="10" type="ORF">I3842_11G058400</name>
</gene>
<evidence type="ECO:0000256" key="2">
    <source>
        <dbReference type="ARBA" id="ARBA00022448"/>
    </source>
</evidence>
<dbReference type="OrthoDB" id="655540at2759"/>
<keyword evidence="6 7" id="KW-0472">Membrane</keyword>
<comment type="caution">
    <text evidence="9">The sequence shown here is derived from an EMBL/GenBank/DDBJ whole genome shotgun (WGS) entry which is preliminary data.</text>
</comment>
<feature type="transmembrane region" description="Helical" evidence="7">
    <location>
        <begin position="159"/>
        <end position="181"/>
    </location>
</feature>
<dbReference type="EMBL" id="CM031819">
    <property type="protein sequence ID" value="KAG6635684.1"/>
    <property type="molecule type" value="Genomic_DNA"/>
</dbReference>
<feature type="domain" description="Amino acid transporter transmembrane" evidence="8">
    <location>
        <begin position="15"/>
        <end position="397"/>
    </location>
</feature>
<evidence type="ECO:0000256" key="4">
    <source>
        <dbReference type="ARBA" id="ARBA00022970"/>
    </source>
</evidence>
<protein>
    <recommendedName>
        <fullName evidence="8">Amino acid transporter transmembrane domain-containing protein</fullName>
    </recommendedName>
</protein>
<dbReference type="EMBL" id="CM031835">
    <property type="protein sequence ID" value="KAG6687195.1"/>
    <property type="molecule type" value="Genomic_DNA"/>
</dbReference>
<reference evidence="9" key="1">
    <citation type="submission" date="2020-12" db="EMBL/GenBank/DDBJ databases">
        <title>WGS assembly of Carya illinoinensis cv. Pawnee.</title>
        <authorList>
            <person name="Platts A."/>
            <person name="Shu S."/>
            <person name="Wright S."/>
            <person name="Barry K."/>
            <person name="Edger P."/>
            <person name="Pires J.C."/>
            <person name="Schmutz J."/>
        </authorList>
    </citation>
    <scope>NUCLEOTIDE SEQUENCE</scope>
    <source>
        <tissue evidence="9">Leaf</tissue>
    </source>
</reference>
<sequence length="405" mass="43849">MSSDLGTPLTSQRTGSSSLNACYNVTNAFLGISLLTVPYALSRGGWLSLVFFFLIAALTFYTGILLKRCMDADPSIRHYLDIAERAFGKRGRLIVSIIMSSELFLIGIGLLILEVDNLEKLFPHFALKIGTLIISGRCSFVIITALVILPSMLLSDLSILSYVSAMGVFTCVVIVGSIFYVGALGGVGFQAKGTWLNVDGIPTAVSLYIVCFGGHPAVPSIYISMRERCNFSKVLLSSYSLTTLTYMLTAVVGYLMYGDNVESQITLNLPSGEVGAKVAIYSTLLIPITKYALVITPVATAFERELSTNYKNSRPLRMIIRIVLLTSTAIVAHVFPYFENLMAIIGSIFVVAASFVLPCLCYLKIAVSLNGWRSKFMGVVAIIVFGSVAGILGTYSAFVDLLQNV</sequence>
<keyword evidence="2" id="KW-0813">Transport</keyword>
<keyword evidence="3 7" id="KW-0812">Transmembrane</keyword>
<dbReference type="Proteomes" id="UP000811609">
    <property type="component" value="Chromosome 11"/>
</dbReference>
<dbReference type="EMBL" id="CM031819">
    <property type="protein sequence ID" value="KAG6635683.1"/>
    <property type="molecule type" value="Genomic_DNA"/>
</dbReference>